<reference evidence="1" key="1">
    <citation type="submission" date="2025-08" db="UniProtKB">
        <authorList>
            <consortium name="Ensembl"/>
        </authorList>
    </citation>
    <scope>IDENTIFICATION</scope>
</reference>
<dbReference type="AlphaFoldDB" id="A0A8D2PTW6"/>
<organism evidence="1 2">
    <name type="scientific">Zosterops lateralis melanops</name>
    <dbReference type="NCBI Taxonomy" id="1220523"/>
    <lineage>
        <taxon>Eukaryota</taxon>
        <taxon>Metazoa</taxon>
        <taxon>Chordata</taxon>
        <taxon>Craniata</taxon>
        <taxon>Vertebrata</taxon>
        <taxon>Euteleostomi</taxon>
        <taxon>Archelosauria</taxon>
        <taxon>Archosauria</taxon>
        <taxon>Dinosauria</taxon>
        <taxon>Saurischia</taxon>
        <taxon>Theropoda</taxon>
        <taxon>Coelurosauria</taxon>
        <taxon>Aves</taxon>
        <taxon>Neognathae</taxon>
        <taxon>Neoaves</taxon>
        <taxon>Telluraves</taxon>
        <taxon>Australaves</taxon>
        <taxon>Passeriformes</taxon>
        <taxon>Sylvioidea</taxon>
        <taxon>Zosteropidae</taxon>
        <taxon>Zosterops</taxon>
    </lineage>
</organism>
<dbReference type="Proteomes" id="UP000694401">
    <property type="component" value="Unassembled WGS sequence"/>
</dbReference>
<keyword evidence="2" id="KW-1185">Reference proteome</keyword>
<evidence type="ECO:0000313" key="2">
    <source>
        <dbReference type="Proteomes" id="UP000694401"/>
    </source>
</evidence>
<dbReference type="Ensembl" id="ENSZLMT00000018927.1">
    <property type="protein sequence ID" value="ENSZLMP00000018421.1"/>
    <property type="gene ID" value="ENSZLMG00000012746.1"/>
</dbReference>
<accession>A0A8D2PTW6</accession>
<protein>
    <submittedName>
        <fullName evidence="1">Uncharacterized protein</fullName>
    </submittedName>
</protein>
<name>A0A8D2PTW6_ZOSLA</name>
<reference evidence="1" key="2">
    <citation type="submission" date="2025-09" db="UniProtKB">
        <authorList>
            <consortium name="Ensembl"/>
        </authorList>
    </citation>
    <scope>IDENTIFICATION</scope>
</reference>
<evidence type="ECO:0000313" key="1">
    <source>
        <dbReference type="Ensembl" id="ENSZLMP00000018421.1"/>
    </source>
</evidence>
<sequence>MLSASQAGLNVSKNVISSARFSLLLESKCTLIAASLTASLELREAQPCLPHLSSASIQLLEKQQHSSLWSLSSAFPGVVGSLQASFSHLYHREPVVFSFQSYPV</sequence>
<proteinExistence type="predicted"/>